<dbReference type="SUPFAM" id="SSF51556">
    <property type="entry name" value="Metallo-dependent hydrolases"/>
    <property type="match status" value="1"/>
</dbReference>
<evidence type="ECO:0000256" key="1">
    <source>
        <dbReference type="ARBA" id="ARBA00022793"/>
    </source>
</evidence>
<protein>
    <recommendedName>
        <fullName evidence="5">Amidohydrolase-related domain-containing protein</fullName>
    </recommendedName>
</protein>
<organism evidence="6 7">
    <name type="scientific">Marasmiellus scandens</name>
    <dbReference type="NCBI Taxonomy" id="2682957"/>
    <lineage>
        <taxon>Eukaryota</taxon>
        <taxon>Fungi</taxon>
        <taxon>Dikarya</taxon>
        <taxon>Basidiomycota</taxon>
        <taxon>Agaricomycotina</taxon>
        <taxon>Agaricomycetes</taxon>
        <taxon>Agaricomycetidae</taxon>
        <taxon>Agaricales</taxon>
        <taxon>Marasmiineae</taxon>
        <taxon>Omphalotaceae</taxon>
        <taxon>Marasmiellus</taxon>
    </lineage>
</organism>
<keyword evidence="7" id="KW-1185">Reference proteome</keyword>
<evidence type="ECO:0000259" key="5">
    <source>
        <dbReference type="Pfam" id="PF04909"/>
    </source>
</evidence>
<reference evidence="6 7" key="1">
    <citation type="submission" date="2024-01" db="EMBL/GenBank/DDBJ databases">
        <title>A draft genome for the cacao thread blight pathogen Marasmiellus scandens.</title>
        <authorList>
            <person name="Baruah I.K."/>
            <person name="Leung J."/>
            <person name="Bukari Y."/>
            <person name="Amoako-Attah I."/>
            <person name="Meinhardt L.W."/>
            <person name="Bailey B.A."/>
            <person name="Cohen S.P."/>
        </authorList>
    </citation>
    <scope>NUCLEOTIDE SEQUENCE [LARGE SCALE GENOMIC DNA]</scope>
    <source>
        <strain evidence="6 7">GH-19</strain>
    </source>
</reference>
<sequence>MKSCSLATFLANIAFCVARVWNDTGVGTIVFEEAWTIPGVPGGTPAAPLGGTVSELQANLLDIHNQRLRQMDENGIDFMILSCASPCIQGISDPQIAAEMAVNVNNQLADQISNNTFRFGGFAALSMHNATEAALELNRTVKELGFFGALVNDYQQSGPNNDTLLYYDQPEFDVFWQMVTDLDVPVYFHPRTNIPQIGDLVFDHATWLRGAAQEFAATLSSHVLGLCVNGVFDRFPKLKIIVGHLGERIPSDFVRIDNQLLRQIPNGLPMQRNVSTYFHTNIFETTSGNFATDLLLFHKQQIGLDQILYSIDYPFVEIEDGTTWVNGLTDVLTPEELLALKRGRAIDLLKLND</sequence>
<evidence type="ECO:0000313" key="7">
    <source>
        <dbReference type="Proteomes" id="UP001498398"/>
    </source>
</evidence>
<dbReference type="InterPro" id="IPR032466">
    <property type="entry name" value="Metal_Hydrolase"/>
</dbReference>
<dbReference type="PANTHER" id="PTHR21240:SF31">
    <property type="entry name" value="AMIDOHYDROLASE FAMILY PROTEIN (AFU_ORTHOLOGUE AFUA_7G05840)"/>
    <property type="match status" value="1"/>
</dbReference>
<comment type="similarity">
    <text evidence="3">Belongs to the metallo-dependent hydrolases superfamily.</text>
</comment>
<dbReference type="EMBL" id="JBANRG010000061">
    <property type="protein sequence ID" value="KAK7441822.1"/>
    <property type="molecule type" value="Genomic_DNA"/>
</dbReference>
<proteinExistence type="inferred from homology"/>
<feature type="domain" description="Amidohydrolase-related" evidence="5">
    <location>
        <begin position="88"/>
        <end position="339"/>
    </location>
</feature>
<dbReference type="Proteomes" id="UP001498398">
    <property type="component" value="Unassembled WGS sequence"/>
</dbReference>
<gene>
    <name evidence="6" type="ORF">VKT23_016484</name>
</gene>
<keyword evidence="4" id="KW-0732">Signal</keyword>
<evidence type="ECO:0000256" key="4">
    <source>
        <dbReference type="SAM" id="SignalP"/>
    </source>
</evidence>
<dbReference type="PANTHER" id="PTHR21240">
    <property type="entry name" value="2-AMINO-3-CARBOXYLMUCONATE-6-SEMIALDEHYDE DECARBOXYLASE"/>
    <property type="match status" value="1"/>
</dbReference>
<dbReference type="Pfam" id="PF04909">
    <property type="entry name" value="Amidohydro_2"/>
    <property type="match status" value="1"/>
</dbReference>
<keyword evidence="1 3" id="KW-0210">Decarboxylase</keyword>
<dbReference type="InterPro" id="IPR006680">
    <property type="entry name" value="Amidohydro-rel"/>
</dbReference>
<evidence type="ECO:0000313" key="6">
    <source>
        <dbReference type="EMBL" id="KAK7441822.1"/>
    </source>
</evidence>
<comment type="caution">
    <text evidence="6">The sequence shown here is derived from an EMBL/GenBank/DDBJ whole genome shotgun (WGS) entry which is preliminary data.</text>
</comment>
<feature type="chain" id="PRO_5045358718" description="Amidohydrolase-related domain-containing protein" evidence="4">
    <location>
        <begin position="19"/>
        <end position="353"/>
    </location>
</feature>
<evidence type="ECO:0000256" key="3">
    <source>
        <dbReference type="RuleBase" id="RU366045"/>
    </source>
</evidence>
<keyword evidence="2 3" id="KW-0456">Lyase</keyword>
<feature type="signal peptide" evidence="4">
    <location>
        <begin position="1"/>
        <end position="18"/>
    </location>
</feature>
<dbReference type="InterPro" id="IPR032465">
    <property type="entry name" value="ACMSD"/>
</dbReference>
<accession>A0ABR1IV02</accession>
<dbReference type="Gene3D" id="3.20.20.140">
    <property type="entry name" value="Metal-dependent hydrolases"/>
    <property type="match status" value="1"/>
</dbReference>
<name>A0ABR1IV02_9AGAR</name>
<evidence type="ECO:0000256" key="2">
    <source>
        <dbReference type="ARBA" id="ARBA00023239"/>
    </source>
</evidence>